<accession>A0ABX8ZF50</accession>
<protein>
    <submittedName>
        <fullName evidence="2">Uncharacterized protein</fullName>
    </submittedName>
</protein>
<sequence length="129" mass="13848">MLGKYTYLQVALFVFGVIFCLIYPLALVWPAGWAWHEGAPLSNNYYAMIVGVYATLGIFLIRASAQPSAHRSLIWFTIWSSVVHAAVMAIQAVQQPMHGGHLLGDVPALLLVAVVLGVLQRGGAAADAS</sequence>
<feature type="transmembrane region" description="Helical" evidence="1">
    <location>
        <begin position="99"/>
        <end position="119"/>
    </location>
</feature>
<feature type="transmembrane region" description="Helical" evidence="1">
    <location>
        <begin position="73"/>
        <end position="93"/>
    </location>
</feature>
<feature type="transmembrane region" description="Helical" evidence="1">
    <location>
        <begin position="7"/>
        <end position="32"/>
    </location>
</feature>
<dbReference type="RefSeq" id="WP_221422884.1">
    <property type="nucleotide sequence ID" value="NZ_CP081297.1"/>
</dbReference>
<reference evidence="2 3" key="1">
    <citation type="submission" date="2021-08" db="EMBL/GenBank/DDBJ databases">
        <title>Comparative Genomics Analysis of the Genus Qipengyuania Reveals Extensive Genetic Diversity and Metabolic Versatility, Including the Description of Fifteen Novel Species.</title>
        <authorList>
            <person name="Liu Y."/>
        </authorList>
    </citation>
    <scope>NUCLEOTIDE SEQUENCE [LARGE SCALE GENOMIC DNA]</scope>
    <source>
        <strain evidence="2 3">1XM2-8</strain>
    </source>
</reference>
<keyword evidence="1" id="KW-1133">Transmembrane helix</keyword>
<keyword evidence="1" id="KW-0812">Transmembrane</keyword>
<keyword evidence="3" id="KW-1185">Reference proteome</keyword>
<evidence type="ECO:0000313" key="3">
    <source>
        <dbReference type="Proteomes" id="UP000824280"/>
    </source>
</evidence>
<feature type="transmembrane region" description="Helical" evidence="1">
    <location>
        <begin position="44"/>
        <end position="61"/>
    </location>
</feature>
<keyword evidence="1" id="KW-0472">Membrane</keyword>
<organism evidence="2 3">
    <name type="scientific">Qipengyuania psychrotolerans</name>
    <dbReference type="NCBI Taxonomy" id="2867238"/>
    <lineage>
        <taxon>Bacteria</taxon>
        <taxon>Pseudomonadati</taxon>
        <taxon>Pseudomonadota</taxon>
        <taxon>Alphaproteobacteria</taxon>
        <taxon>Sphingomonadales</taxon>
        <taxon>Erythrobacteraceae</taxon>
        <taxon>Qipengyuania</taxon>
    </lineage>
</organism>
<dbReference type="EMBL" id="CP081297">
    <property type="protein sequence ID" value="QZD87346.1"/>
    <property type="molecule type" value="Genomic_DNA"/>
</dbReference>
<dbReference type="Proteomes" id="UP000824280">
    <property type="component" value="Chromosome"/>
</dbReference>
<gene>
    <name evidence="2" type="ORF">K3166_01130</name>
</gene>
<proteinExistence type="predicted"/>
<dbReference type="Pfam" id="PF20337">
    <property type="entry name" value="DUF6632"/>
    <property type="match status" value="1"/>
</dbReference>
<name>A0ABX8ZF50_9SPHN</name>
<evidence type="ECO:0000313" key="2">
    <source>
        <dbReference type="EMBL" id="QZD87346.1"/>
    </source>
</evidence>
<evidence type="ECO:0000256" key="1">
    <source>
        <dbReference type="SAM" id="Phobius"/>
    </source>
</evidence>
<dbReference type="InterPro" id="IPR046572">
    <property type="entry name" value="DUF6632"/>
</dbReference>